<dbReference type="EMBL" id="AC007662">
    <property type="protein sequence ID" value="AAD32761.1"/>
    <property type="molecule type" value="Genomic_DNA"/>
</dbReference>
<dbReference type="PANTHER" id="PTHR48449">
    <property type="entry name" value="DUF1985 DOMAIN-CONTAINING PROTEIN"/>
    <property type="match status" value="1"/>
</dbReference>
<accession>Q9SH79</accession>
<dbReference type="AlphaFoldDB" id="Q9SH79"/>
<gene>
    <name evidence="3" type="ordered locus">At2g07510</name>
</gene>
<dbReference type="Pfam" id="PF09331">
    <property type="entry name" value="DUF1985"/>
    <property type="match status" value="1"/>
</dbReference>
<feature type="domain" description="DUF1985" evidence="2">
    <location>
        <begin position="33"/>
        <end position="141"/>
    </location>
</feature>
<name>Q9SH79_ARATH</name>
<reference evidence="3" key="2">
    <citation type="submission" date="2000-03" db="EMBL/GenBank/DDBJ databases">
        <title>Arabidopsis thaliana chromosome 2 BAC F9A16 genomic sequence.</title>
        <authorList>
            <person name="Lin X."/>
            <person name="Kaul S."/>
            <person name="Town C.D."/>
            <person name="Benito M.-I."/>
            <person name="Creasy T.H."/>
            <person name="Haas B.J."/>
            <person name="Wu D."/>
            <person name="Maiti R."/>
            <person name="Ronning C.M."/>
            <person name="Koo H."/>
            <person name="Fujii C.Y."/>
            <person name="Utterback T.R."/>
            <person name="Barnstead M.E."/>
            <person name="Bowman C.L."/>
            <person name="White O."/>
            <person name="Nierman W.C."/>
            <person name="Fraser C.M."/>
        </authorList>
    </citation>
    <scope>NUCLEOTIDE SEQUENCE</scope>
</reference>
<feature type="region of interest" description="Disordered" evidence="1">
    <location>
        <begin position="414"/>
        <end position="450"/>
    </location>
</feature>
<evidence type="ECO:0000313" key="4">
    <source>
        <dbReference type="EMBL" id="AAM15271.1"/>
    </source>
</evidence>
<dbReference type="PANTHER" id="PTHR48449:SF1">
    <property type="entry name" value="DUF1985 DOMAIN-CONTAINING PROTEIN"/>
    <property type="match status" value="1"/>
</dbReference>
<evidence type="ECO:0000313" key="3">
    <source>
        <dbReference type="EMBL" id="AAD32761.1"/>
    </source>
</evidence>
<organism evidence="3">
    <name type="scientific">Arabidopsis thaliana</name>
    <name type="common">Mouse-ear cress</name>
    <dbReference type="NCBI Taxonomy" id="3702"/>
    <lineage>
        <taxon>Eukaryota</taxon>
        <taxon>Viridiplantae</taxon>
        <taxon>Streptophyta</taxon>
        <taxon>Embryophyta</taxon>
        <taxon>Tracheophyta</taxon>
        <taxon>Spermatophyta</taxon>
        <taxon>Magnoliopsida</taxon>
        <taxon>eudicotyledons</taxon>
        <taxon>Gunneridae</taxon>
        <taxon>Pentapetalae</taxon>
        <taxon>rosids</taxon>
        <taxon>malvids</taxon>
        <taxon>Brassicales</taxon>
        <taxon>Brassicaceae</taxon>
        <taxon>Camelineae</taxon>
        <taxon>Arabidopsis</taxon>
    </lineage>
</organism>
<feature type="compositionally biased region" description="Polar residues" evidence="1">
    <location>
        <begin position="415"/>
        <end position="424"/>
    </location>
</feature>
<sequence length="460" mass="52361">MKSILQNLDGSKFRSILQMGTHRFSVMFLHYILSRQLVTNKKYEMRWLFVGTPIHFCIDDFELVTGLNFSKADFNKKDARTRGNVKAVQNPTSFYKSLFGKERKSTSKWIVGKLSMGKKYKDPLTRFRLALLLIVDGILCLTSIIYTLDSVINILDPTISVEKLVQSVLGRSLNINVHDVCTIDQKWHDIDLSLSDEEEDEEVSHLLSLIIEEHPYEHNSWSGGMDACDIVQPSDDEFLQMMAREDLQHDVPIAGERQHSSSALIKEAADEFEKRFLKIQQANTVDLKAYFDAQLDKHKKELVAMIAESVRELPDELDIWLPGGSDSVAGVCGITDGLRRRKKSISDMDAQSTRPPKRAKEKEQVSSKIVADISRLPPKGKKKTFPTKVIVLRSSDRIRDSPVMYNRRESRPTIPVQQRQTPVRGSTKVHVVRPGKGEKIPPNPPPLVHMTDSLFQVQRE</sequence>
<evidence type="ECO:0000256" key="1">
    <source>
        <dbReference type="SAM" id="MobiDB-lite"/>
    </source>
</evidence>
<dbReference type="InterPro" id="IPR015410">
    <property type="entry name" value="DUF1985"/>
</dbReference>
<dbReference type="PIR" id="D84486">
    <property type="entry name" value="D84486"/>
</dbReference>
<reference evidence="4" key="3">
    <citation type="submission" date="2000-03" db="EMBL/GenBank/DDBJ databases">
        <authorList>
            <person name="Lin X."/>
            <person name="Kaul S."/>
            <person name="Shea T.P."/>
            <person name="Fujii C.Y."/>
            <person name="Shen M."/>
            <person name="VanAken S.E."/>
            <person name="Barnstead M.E."/>
            <person name="Mason T.M."/>
            <person name="Bowman C.L."/>
            <person name="Ronning C.M."/>
            <person name="Benito M.-I."/>
            <person name="Carrera A.J."/>
            <person name="Creasy T.H."/>
            <person name="Buell C.R."/>
            <person name="Town C.D."/>
            <person name="Nierman W.C."/>
            <person name="Fraser C.M."/>
            <person name="Venter J.C."/>
        </authorList>
    </citation>
    <scope>NUCLEOTIDE SEQUENCE</scope>
</reference>
<proteinExistence type="predicted"/>
<evidence type="ECO:0000259" key="2">
    <source>
        <dbReference type="Pfam" id="PF09331"/>
    </source>
</evidence>
<feature type="region of interest" description="Disordered" evidence="1">
    <location>
        <begin position="342"/>
        <end position="364"/>
    </location>
</feature>
<reference key="1">
    <citation type="journal article" date="1999" name="Nature">
        <title>Sequence and analysis of chromosome 2 of the plant Arabidopsis thaliana.</title>
        <authorList>
            <person name="Lin X."/>
            <person name="Kaul S."/>
            <person name="Rounsley S."/>
            <person name="Shea T.P."/>
            <person name="Benito M.I."/>
            <person name="Town C.D."/>
            <person name="Fujii C.Y."/>
            <person name="Mason T."/>
            <person name="Bowman C.L."/>
            <person name="Barnstead M."/>
            <person name="Feldblyum T.V."/>
            <person name="Buell C.R."/>
            <person name="Ketchum K.A."/>
            <person name="Lee J."/>
            <person name="Ronning C.M."/>
            <person name="Koo H.L."/>
            <person name="Moffat K.S."/>
            <person name="Cronin L.A."/>
            <person name="Shen M."/>
            <person name="Pai G."/>
            <person name="Van Aken S."/>
            <person name="Umayam L."/>
            <person name="Tallon L.J."/>
            <person name="Gill J.E."/>
            <person name="Adams M.D."/>
            <person name="Carrera A.J."/>
            <person name="Creasy T.H."/>
            <person name="Goodman H.M."/>
            <person name="Somerville C.R."/>
            <person name="Copenhaver G.P."/>
            <person name="Preuss D."/>
            <person name="Nierman W.C."/>
            <person name="White O."/>
            <person name="Eisen J.A."/>
            <person name="Salzberg S.L."/>
            <person name="Fraser C.M."/>
            <person name="Venter J.C."/>
        </authorList>
    </citation>
    <scope>NUCLEOTIDE SEQUENCE [LARGE SCALE GENOMIC DNA]</scope>
    <source>
        <strain>cv. Columbia</strain>
    </source>
</reference>
<protein>
    <submittedName>
        <fullName evidence="3">Uncharacterized protein At2g07510</fullName>
    </submittedName>
</protein>
<reference evidence="3" key="4">
    <citation type="submission" date="2002-02" db="EMBL/GenBank/DDBJ databases">
        <authorList>
            <person name="Town C.D."/>
            <person name="Kaul S."/>
        </authorList>
    </citation>
    <scope>NUCLEOTIDE SEQUENCE</scope>
</reference>
<dbReference type="EMBL" id="AC006527">
    <property type="protein sequence ID" value="AAM15271.1"/>
    <property type="molecule type" value="Genomic_DNA"/>
</dbReference>